<sequence>MGTSQVVTQTAHVYRYRVDASDMIVAVDQWWIAFARENNTTDLDEDSVVGKSLWDFISDYPTQRLYQEIHRFVRMTGNPITVPFRCDSPTLRRYMQLTIRRLETQELGYESVLLRAVPSRRLAILDPTEERSAAFLTMCSFCKRSLVEPSGWLEIENIAIKLRLYRKQTVPEIRYTVCPDCEDQYSNPKKQTESSTR</sequence>
<comment type="caution">
    <text evidence="1">The sequence shown here is derived from an EMBL/GenBank/DDBJ whole genome shotgun (WGS) entry which is preliminary data.</text>
</comment>
<proteinExistence type="predicted"/>
<reference evidence="1 2" key="1">
    <citation type="journal article" date="2013" name="Mar. Genomics">
        <title>Expression of sulfatases in Rhodopirellula baltica and the diversity of sulfatases in the genus Rhodopirellula.</title>
        <authorList>
            <person name="Wegner C.E."/>
            <person name="Richter-Heitmann T."/>
            <person name="Klindworth A."/>
            <person name="Klockow C."/>
            <person name="Richter M."/>
            <person name="Achstetter T."/>
            <person name="Glockner F.O."/>
            <person name="Harder J."/>
        </authorList>
    </citation>
    <scope>NUCLEOTIDE SEQUENCE [LARGE SCALE GENOMIC DNA]</scope>
    <source>
        <strain evidence="1 2">SM1</strain>
    </source>
</reference>
<evidence type="ECO:0000313" key="2">
    <source>
        <dbReference type="Proteomes" id="UP000011991"/>
    </source>
</evidence>
<dbReference type="PATRIC" id="fig|1265738.3.peg.3343"/>
<dbReference type="AlphaFoldDB" id="M5RKK1"/>
<accession>M5RKK1</accession>
<gene>
    <name evidence="1" type="ORF">RMSM_03350</name>
</gene>
<protein>
    <submittedName>
        <fullName evidence="1">Uncharacterized protein</fullName>
    </submittedName>
</protein>
<organism evidence="1 2">
    <name type="scientific">Rhodopirellula maiorica SM1</name>
    <dbReference type="NCBI Taxonomy" id="1265738"/>
    <lineage>
        <taxon>Bacteria</taxon>
        <taxon>Pseudomonadati</taxon>
        <taxon>Planctomycetota</taxon>
        <taxon>Planctomycetia</taxon>
        <taxon>Pirellulales</taxon>
        <taxon>Pirellulaceae</taxon>
        <taxon>Novipirellula</taxon>
    </lineage>
</organism>
<keyword evidence="2" id="KW-1185">Reference proteome</keyword>
<dbReference type="Proteomes" id="UP000011991">
    <property type="component" value="Unassembled WGS sequence"/>
</dbReference>
<name>M5RKK1_9BACT</name>
<evidence type="ECO:0000313" key="1">
    <source>
        <dbReference type="EMBL" id="EMI19726.1"/>
    </source>
</evidence>
<dbReference type="EMBL" id="ANOG01000491">
    <property type="protein sequence ID" value="EMI19726.1"/>
    <property type="molecule type" value="Genomic_DNA"/>
</dbReference>